<reference evidence="3" key="2">
    <citation type="submission" date="2023-01" db="EMBL/GenBank/DDBJ databases">
        <authorList>
            <person name="Petersen C."/>
        </authorList>
    </citation>
    <scope>NUCLEOTIDE SEQUENCE</scope>
    <source>
        <strain evidence="3">IBT 17514</strain>
    </source>
</reference>
<proteinExistence type="predicted"/>
<dbReference type="InterPro" id="IPR056884">
    <property type="entry name" value="NPHP3-like_N"/>
</dbReference>
<dbReference type="InterPro" id="IPR007111">
    <property type="entry name" value="NACHT_NTPase"/>
</dbReference>
<dbReference type="Pfam" id="PF24883">
    <property type="entry name" value="NPHP3_N"/>
    <property type="match status" value="1"/>
</dbReference>
<accession>A0AAD6HS99</accession>
<dbReference type="InterPro" id="IPR036322">
    <property type="entry name" value="WD40_repeat_dom_sf"/>
</dbReference>
<dbReference type="InterPro" id="IPR015943">
    <property type="entry name" value="WD40/YVTN_repeat-like_dom_sf"/>
</dbReference>
<keyword evidence="4" id="KW-1185">Reference proteome</keyword>
<dbReference type="Pfam" id="PF00400">
    <property type="entry name" value="WD40"/>
    <property type="match status" value="3"/>
</dbReference>
<gene>
    <name evidence="3" type="ORF">N7493_004254</name>
</gene>
<organism evidence="3 4">
    <name type="scientific">Penicillium malachiteum</name>
    <dbReference type="NCBI Taxonomy" id="1324776"/>
    <lineage>
        <taxon>Eukaryota</taxon>
        <taxon>Fungi</taxon>
        <taxon>Dikarya</taxon>
        <taxon>Ascomycota</taxon>
        <taxon>Pezizomycotina</taxon>
        <taxon>Eurotiomycetes</taxon>
        <taxon>Eurotiomycetidae</taxon>
        <taxon>Eurotiales</taxon>
        <taxon>Aspergillaceae</taxon>
        <taxon>Penicillium</taxon>
    </lineage>
</organism>
<sequence>MSSAVSLDGSNFGLQEEKNQLCLRALKCPYSFDVKTQLNKSKDRLLPQSIDWIHQDPKYKTWQNGDEVGLLWIKGGAGKGKTMMSIGIIEELSRPKMGPEESTVVTYFFCKYADSKLNTLEAIVKGLILQLVNQQPALKESLRAPWDESGRFKKDVMSWPILWDILLEMLDRCKCRRIYLIVDALDECQDHNGMTEFLRHIVLNGLSLKGKMKWLLTSRPFDGAEQELFTTHDQFHISLEVNSTQVSDADNEYIISKLDELSCRHKYGSMLKSQLEAELVAKAQGTFLWVSLVCKELEKLRNPHPSEQDCIRSMIGGSINSIQGTQLMSSNASPVNTTVFSPMRGRVRIAPPLSKTFNLWRSITGHGQGALDGQFLQVTAMACSPDARWVACGGYQSLLVWDAITGDLPRQINEFPWVTVTGVAFSPDGKQIVSGTRIGKLGLWHHTTIDSHNILDGCQSHEGSAISAVASLQMRLNGRNGSVITSIAFSPDGKQISCGSENNIRIWDMTKSLKSSDFLGPMIRSFLLPRLSRDIKTFSSDSRYLTTSIGPINLGDDTNGLHVPIASKSLHDLYVRDQWISYKGVPLLRILSDSSFRPRFYDAQGDQLVIMLEDGRFSSFCIDRKVLVSMVDDCSKFC</sequence>
<dbReference type="Gene3D" id="2.130.10.10">
    <property type="entry name" value="YVTN repeat-like/Quinoprotein amine dehydrogenase"/>
    <property type="match status" value="2"/>
</dbReference>
<reference evidence="3" key="1">
    <citation type="journal article" date="2023" name="IMA Fungus">
        <title>Comparative genomic study of the Penicillium genus elucidates a diverse pangenome and 15 lateral gene transfer events.</title>
        <authorList>
            <person name="Petersen C."/>
            <person name="Sorensen T."/>
            <person name="Nielsen M.R."/>
            <person name="Sondergaard T.E."/>
            <person name="Sorensen J.L."/>
            <person name="Fitzpatrick D.A."/>
            <person name="Frisvad J.C."/>
            <person name="Nielsen K.L."/>
        </authorList>
    </citation>
    <scope>NUCLEOTIDE SEQUENCE</scope>
    <source>
        <strain evidence="3">IBT 17514</strain>
    </source>
</reference>
<dbReference type="SUPFAM" id="SSF52540">
    <property type="entry name" value="P-loop containing nucleoside triphosphate hydrolases"/>
    <property type="match status" value="1"/>
</dbReference>
<dbReference type="PANTHER" id="PTHR10039:SF14">
    <property type="entry name" value="NACHT DOMAIN-CONTAINING PROTEIN"/>
    <property type="match status" value="1"/>
</dbReference>
<dbReference type="InterPro" id="IPR027417">
    <property type="entry name" value="P-loop_NTPase"/>
</dbReference>
<evidence type="ECO:0000313" key="3">
    <source>
        <dbReference type="EMBL" id="KAJ5732773.1"/>
    </source>
</evidence>
<dbReference type="InterPro" id="IPR001680">
    <property type="entry name" value="WD40_rpt"/>
</dbReference>
<dbReference type="Gene3D" id="3.40.50.300">
    <property type="entry name" value="P-loop containing nucleotide triphosphate hydrolases"/>
    <property type="match status" value="1"/>
</dbReference>
<dbReference type="PANTHER" id="PTHR10039">
    <property type="entry name" value="AMELOGENIN"/>
    <property type="match status" value="1"/>
</dbReference>
<dbReference type="PROSITE" id="PS50837">
    <property type="entry name" value="NACHT"/>
    <property type="match status" value="1"/>
</dbReference>
<evidence type="ECO:0000313" key="4">
    <source>
        <dbReference type="Proteomes" id="UP001215712"/>
    </source>
</evidence>
<keyword evidence="1" id="KW-0677">Repeat</keyword>
<comment type="caution">
    <text evidence="3">The sequence shown here is derived from an EMBL/GenBank/DDBJ whole genome shotgun (WGS) entry which is preliminary data.</text>
</comment>
<dbReference type="EMBL" id="JAQJAN010000004">
    <property type="protein sequence ID" value="KAJ5732773.1"/>
    <property type="molecule type" value="Genomic_DNA"/>
</dbReference>
<protein>
    <submittedName>
        <fullName evidence="3">G-protein beta WD- 40 repeats containing protein</fullName>
    </submittedName>
</protein>
<dbReference type="AlphaFoldDB" id="A0AAD6HS99"/>
<dbReference type="FunFam" id="3.40.50.300:FF:001638">
    <property type="entry name" value="NACHT and WD40 domain protein"/>
    <property type="match status" value="1"/>
</dbReference>
<name>A0AAD6HS99_9EURO</name>
<evidence type="ECO:0000259" key="2">
    <source>
        <dbReference type="PROSITE" id="PS50837"/>
    </source>
</evidence>
<feature type="domain" description="NACHT" evidence="2">
    <location>
        <begin position="69"/>
        <end position="220"/>
    </location>
</feature>
<dbReference type="SMART" id="SM00320">
    <property type="entry name" value="WD40"/>
    <property type="match status" value="3"/>
</dbReference>
<evidence type="ECO:0000256" key="1">
    <source>
        <dbReference type="ARBA" id="ARBA00022737"/>
    </source>
</evidence>
<dbReference type="Proteomes" id="UP001215712">
    <property type="component" value="Unassembled WGS sequence"/>
</dbReference>
<dbReference type="SUPFAM" id="SSF50978">
    <property type="entry name" value="WD40 repeat-like"/>
    <property type="match status" value="1"/>
</dbReference>